<sequence>MGQRLRFVTLDVFTSQPYAGNPLAVVFLPELEQSASLAPLTERQKLSITREFNLSETIFVHAGSGEKRTIDIFTTACEIPFAGHPTIGAASWFLYHSPVQQEREQVRCLVTKAGEIPISLQQPPEEQGVLARVAHNVRFHAARYPLSELLRLHVSLTPFFPPAVHGMLSFPVVSIVNGMSQVHVELPSLEALAAVTTSAGGEVISVRGPYLDEGWRSGHCVLYFYVRNVEDALLKTRVIRTRMILGNEEDAATGSAASGLVAYLSLTKEPPGRHTYDIVQGVEMGRRSQIGIDITTDHEKVESLELKGAAVAVSEGTILIPRE</sequence>
<comment type="caution">
    <text evidence="1">The sequence shown here is derived from an EMBL/GenBank/DDBJ whole genome shotgun (WGS) entry which is preliminary data.</text>
</comment>
<dbReference type="Proteomes" id="UP001177260">
    <property type="component" value="Unassembled WGS sequence"/>
</dbReference>
<dbReference type="EMBL" id="JAOPJF010000064">
    <property type="protein sequence ID" value="KAK1141397.1"/>
    <property type="molecule type" value="Genomic_DNA"/>
</dbReference>
<evidence type="ECO:0000313" key="2">
    <source>
        <dbReference type="Proteomes" id="UP001177260"/>
    </source>
</evidence>
<accession>A0ACC3AUJ7</accession>
<keyword evidence="2" id="KW-1185">Reference proteome</keyword>
<reference evidence="1 2" key="1">
    <citation type="journal article" date="2023" name="ACS Omega">
        <title>Identification of the Neoaspergillic Acid Biosynthesis Gene Cluster by Establishing an In Vitro CRISPR-Ribonucleoprotein Genetic System in Aspergillus melleus.</title>
        <authorList>
            <person name="Yuan B."/>
            <person name="Grau M.F."/>
            <person name="Murata R.M."/>
            <person name="Torok T."/>
            <person name="Venkateswaran K."/>
            <person name="Stajich J.E."/>
            <person name="Wang C.C.C."/>
        </authorList>
    </citation>
    <scope>NUCLEOTIDE SEQUENCE [LARGE SCALE GENOMIC DNA]</scope>
    <source>
        <strain evidence="1 2">IMV 1140</strain>
    </source>
</reference>
<evidence type="ECO:0000313" key="1">
    <source>
        <dbReference type="EMBL" id="KAK1141397.1"/>
    </source>
</evidence>
<proteinExistence type="predicted"/>
<gene>
    <name evidence="1" type="ORF">N8T08_009069</name>
</gene>
<organism evidence="1 2">
    <name type="scientific">Aspergillus melleus</name>
    <dbReference type="NCBI Taxonomy" id="138277"/>
    <lineage>
        <taxon>Eukaryota</taxon>
        <taxon>Fungi</taxon>
        <taxon>Dikarya</taxon>
        <taxon>Ascomycota</taxon>
        <taxon>Pezizomycotina</taxon>
        <taxon>Eurotiomycetes</taxon>
        <taxon>Eurotiomycetidae</taxon>
        <taxon>Eurotiales</taxon>
        <taxon>Aspergillaceae</taxon>
        <taxon>Aspergillus</taxon>
        <taxon>Aspergillus subgen. Circumdati</taxon>
    </lineage>
</organism>
<protein>
    <submittedName>
        <fullName evidence="1">Uncharacterized protein</fullName>
    </submittedName>
</protein>
<name>A0ACC3AUJ7_9EURO</name>